<dbReference type="AlphaFoldDB" id="A0A9X4LW77"/>
<gene>
    <name evidence="2" type="ORF">NVS88_02740</name>
</gene>
<accession>A0A9X4LW77</accession>
<keyword evidence="1" id="KW-0472">Membrane</keyword>
<dbReference type="Proteomes" id="UP001152755">
    <property type="component" value="Unassembled WGS sequence"/>
</dbReference>
<keyword evidence="1" id="KW-0812">Transmembrane</keyword>
<evidence type="ECO:0000256" key="1">
    <source>
        <dbReference type="SAM" id="Phobius"/>
    </source>
</evidence>
<dbReference type="EMBL" id="JANRHA010000001">
    <property type="protein sequence ID" value="MDG3013470.1"/>
    <property type="molecule type" value="Genomic_DNA"/>
</dbReference>
<protein>
    <submittedName>
        <fullName evidence="2">Uncharacterized protein</fullName>
    </submittedName>
</protein>
<reference evidence="2" key="1">
    <citation type="submission" date="2022-08" db="EMBL/GenBank/DDBJ databases">
        <title>Genome analysis of Corynebacteriales strain.</title>
        <authorList>
            <person name="Lee S.D."/>
        </authorList>
    </citation>
    <scope>NUCLEOTIDE SEQUENCE</scope>
    <source>
        <strain evidence="2">D3-21</strain>
    </source>
</reference>
<keyword evidence="1" id="KW-1133">Transmembrane helix</keyword>
<organism evidence="2 3">
    <name type="scientific">Speluncibacter jeojiensis</name>
    <dbReference type="NCBI Taxonomy" id="2710754"/>
    <lineage>
        <taxon>Bacteria</taxon>
        <taxon>Bacillati</taxon>
        <taxon>Actinomycetota</taxon>
        <taxon>Actinomycetes</taxon>
        <taxon>Mycobacteriales</taxon>
        <taxon>Speluncibacteraceae</taxon>
        <taxon>Speluncibacter</taxon>
    </lineage>
</organism>
<comment type="caution">
    <text evidence="2">The sequence shown here is derived from an EMBL/GenBank/DDBJ whole genome shotgun (WGS) entry which is preliminary data.</text>
</comment>
<evidence type="ECO:0000313" key="2">
    <source>
        <dbReference type="EMBL" id="MDG3013470.1"/>
    </source>
</evidence>
<name>A0A9X4LW77_9ACTN</name>
<evidence type="ECO:0000313" key="3">
    <source>
        <dbReference type="Proteomes" id="UP001152755"/>
    </source>
</evidence>
<keyword evidence="3" id="KW-1185">Reference proteome</keyword>
<feature type="transmembrane region" description="Helical" evidence="1">
    <location>
        <begin position="12"/>
        <end position="32"/>
    </location>
</feature>
<dbReference type="RefSeq" id="WP_332519102.1">
    <property type="nucleotide sequence ID" value="NZ_JANRHA010000001.1"/>
</dbReference>
<sequence>MRDRTRAAIWRWLPIVIAVVGAAAVVVGMGLANPVRHLAVNTDRLGPDSGESVAHYQARARQSLVTDNADPHWALVSFDTGQGSAQAAAAASGARISKALFQVQLPRVQTPVVAVQTAAGDPVGQLDTAGVVAADQVRAALADSDRAQRVDDYSAAQLQSDCACIIGLLVRAPVPVLARIQAVPGVRAVEALPADAVYGHFSLVPLLPAQTDYVVPLPDDGPVP</sequence>
<proteinExistence type="predicted"/>